<keyword evidence="2" id="KW-1133">Transmembrane helix</keyword>
<keyword evidence="5" id="KW-0808">Transferase</keyword>
<keyword evidence="7" id="KW-1185">Reference proteome</keyword>
<gene>
    <name evidence="4" type="ORF">B0A70_14080</name>
    <name evidence="5" type="ORF">SAMN05421796_108106</name>
</gene>
<dbReference type="PANTHER" id="PTHR30576">
    <property type="entry name" value="COLANIC BIOSYNTHESIS UDP-GLUCOSE LIPID CARRIER TRANSFERASE"/>
    <property type="match status" value="1"/>
</dbReference>
<dbReference type="InterPro" id="IPR003362">
    <property type="entry name" value="Bact_transf"/>
</dbReference>
<keyword evidence="2" id="KW-0472">Membrane</keyword>
<dbReference type="OrthoDB" id="9808602at2"/>
<dbReference type="Proteomes" id="UP000238314">
    <property type="component" value="Unassembled WGS sequence"/>
</dbReference>
<evidence type="ECO:0000313" key="5">
    <source>
        <dbReference type="EMBL" id="SIS98949.1"/>
    </source>
</evidence>
<feature type="transmembrane region" description="Helical" evidence="2">
    <location>
        <begin position="136"/>
        <end position="159"/>
    </location>
</feature>
<dbReference type="Pfam" id="PF02397">
    <property type="entry name" value="Bac_transf"/>
    <property type="match status" value="1"/>
</dbReference>
<organism evidence="5 6">
    <name type="scientific">Chryseobacterium piscicola</name>
    <dbReference type="NCBI Taxonomy" id="551459"/>
    <lineage>
        <taxon>Bacteria</taxon>
        <taxon>Pseudomonadati</taxon>
        <taxon>Bacteroidota</taxon>
        <taxon>Flavobacteriia</taxon>
        <taxon>Flavobacteriales</taxon>
        <taxon>Weeksellaceae</taxon>
        <taxon>Chryseobacterium group</taxon>
        <taxon>Chryseobacterium</taxon>
    </lineage>
</organism>
<keyword evidence="2" id="KW-0812">Transmembrane</keyword>
<dbReference type="AlphaFoldDB" id="A0A1N7NL96"/>
<evidence type="ECO:0000256" key="2">
    <source>
        <dbReference type="SAM" id="Phobius"/>
    </source>
</evidence>
<evidence type="ECO:0000313" key="6">
    <source>
        <dbReference type="Proteomes" id="UP000186246"/>
    </source>
</evidence>
<comment type="similarity">
    <text evidence="1">Belongs to the bacterial sugar transferase family.</text>
</comment>
<reference evidence="6" key="3">
    <citation type="submission" date="2017-01" db="EMBL/GenBank/DDBJ databases">
        <authorList>
            <person name="Varghese N."/>
            <person name="Submissions S."/>
        </authorList>
    </citation>
    <scope>NUCLEOTIDE SEQUENCE [LARGE SCALE GENOMIC DNA]</scope>
    <source>
        <strain evidence="6">DSM 21068</strain>
    </source>
</reference>
<dbReference type="Proteomes" id="UP000186246">
    <property type="component" value="Unassembled WGS sequence"/>
</dbReference>
<evidence type="ECO:0000256" key="1">
    <source>
        <dbReference type="ARBA" id="ARBA00006464"/>
    </source>
</evidence>
<evidence type="ECO:0000313" key="7">
    <source>
        <dbReference type="Proteomes" id="UP000238314"/>
    </source>
</evidence>
<dbReference type="GO" id="GO:0016780">
    <property type="term" value="F:phosphotransferase activity, for other substituted phosphate groups"/>
    <property type="evidence" value="ECO:0007669"/>
    <property type="project" value="TreeGrafter"/>
</dbReference>
<name>A0A1N7NL96_9FLAO</name>
<reference evidence="4 7" key="1">
    <citation type="submission" date="2016-11" db="EMBL/GenBank/DDBJ databases">
        <title>Whole genomes of Flavobacteriaceae.</title>
        <authorList>
            <person name="Stine C."/>
            <person name="Li C."/>
            <person name="Tadesse D."/>
        </authorList>
    </citation>
    <scope>NUCLEOTIDE SEQUENCE [LARGE SCALE GENOMIC DNA]</scope>
    <source>
        <strain evidence="4 7">DSM 21068</strain>
    </source>
</reference>
<dbReference type="PANTHER" id="PTHR30576:SF0">
    <property type="entry name" value="UNDECAPRENYL-PHOSPHATE N-ACETYLGALACTOSAMINYL 1-PHOSPHATE TRANSFERASE-RELATED"/>
    <property type="match status" value="1"/>
</dbReference>
<proteinExistence type="inferred from homology"/>
<feature type="domain" description="Bacterial sugar transferase" evidence="3">
    <location>
        <begin position="131"/>
        <end position="309"/>
    </location>
</feature>
<dbReference type="RefSeq" id="WP_076452322.1">
    <property type="nucleotide sequence ID" value="NZ_FTOJ01000008.1"/>
</dbReference>
<evidence type="ECO:0000259" key="3">
    <source>
        <dbReference type="Pfam" id="PF02397"/>
    </source>
</evidence>
<protein>
    <submittedName>
        <fullName evidence="4 5">Sugar transferase</fullName>
    </submittedName>
</protein>
<dbReference type="EMBL" id="FTOJ01000008">
    <property type="protein sequence ID" value="SIS98949.1"/>
    <property type="molecule type" value="Genomic_DNA"/>
</dbReference>
<evidence type="ECO:0000313" key="4">
    <source>
        <dbReference type="EMBL" id="PQA90458.1"/>
    </source>
</evidence>
<sequence>MKVSKLTNFPKRYLIVNVSDISYKILKETDFLKANKVIFFDTNVETRNISDYIVKLKIKNVIIDTTNVNHISEKVTNEIIDLKIKGVKIYDAQNFYEVVSKRIPLVKFSSNEYLADNVFSIGLDEEDIFFKRIFDIVVSLLLLPLTLPLIAFGALLIFVTSPGNVFFSQMRVGKNSVPFKIFKLRTMTKLHDGTFTTKNDHRLLKVGKFLRKTKIDELPQIFNVLNGSMSLIGPRPEREKFVVESVKDNAYFDLRHLVKPGISGWAQVHLPKATPKENLKKLEYDLYYIKNYNLKLDFLILFKTIKVVFTLNSH</sequence>
<accession>A0A1N7NL96</accession>
<dbReference type="STRING" id="551459.SAMN05421796_108106"/>
<reference evidence="5" key="2">
    <citation type="submission" date="2017-01" db="EMBL/GenBank/DDBJ databases">
        <authorList>
            <person name="Mah S.A."/>
            <person name="Swanson W.J."/>
            <person name="Moy G.W."/>
            <person name="Vacquier V.D."/>
        </authorList>
    </citation>
    <scope>NUCLEOTIDE SEQUENCE [LARGE SCALE GENOMIC DNA]</scope>
    <source>
        <strain evidence="5">DSM 21068</strain>
    </source>
</reference>
<dbReference type="EMBL" id="MUGO01000024">
    <property type="protein sequence ID" value="PQA90458.1"/>
    <property type="molecule type" value="Genomic_DNA"/>
</dbReference>